<keyword evidence="3" id="KW-1185">Reference proteome</keyword>
<evidence type="ECO:0000313" key="3">
    <source>
        <dbReference type="Proteomes" id="UP000298324"/>
    </source>
</evidence>
<evidence type="ECO:0000259" key="1">
    <source>
        <dbReference type="PROSITE" id="PS51186"/>
    </source>
</evidence>
<dbReference type="GO" id="GO:0016747">
    <property type="term" value="F:acyltransferase activity, transferring groups other than amino-acyl groups"/>
    <property type="evidence" value="ECO:0007669"/>
    <property type="project" value="InterPro"/>
</dbReference>
<dbReference type="Gene3D" id="3.40.630.30">
    <property type="match status" value="1"/>
</dbReference>
<proteinExistence type="predicted"/>
<gene>
    <name evidence="2" type="ORF">Psch_01800</name>
</gene>
<dbReference type="Proteomes" id="UP000298324">
    <property type="component" value="Unassembled WGS sequence"/>
</dbReference>
<reference evidence="2 3" key="1">
    <citation type="journal article" date="2018" name="Environ. Microbiol.">
        <title>Novel energy conservation strategies and behaviour of Pelotomaculum schinkii driving syntrophic propionate catabolism.</title>
        <authorList>
            <person name="Hidalgo-Ahumada C.A.P."/>
            <person name="Nobu M.K."/>
            <person name="Narihiro T."/>
            <person name="Tamaki H."/>
            <person name="Liu W.T."/>
            <person name="Kamagata Y."/>
            <person name="Stams A.J.M."/>
            <person name="Imachi H."/>
            <person name="Sousa D.Z."/>
        </authorList>
    </citation>
    <scope>NUCLEOTIDE SEQUENCE [LARGE SCALE GENOMIC DNA]</scope>
    <source>
        <strain evidence="2 3">HH</strain>
    </source>
</reference>
<dbReference type="CDD" id="cd04301">
    <property type="entry name" value="NAT_SF"/>
    <property type="match status" value="1"/>
</dbReference>
<dbReference type="InterPro" id="IPR000182">
    <property type="entry name" value="GNAT_dom"/>
</dbReference>
<accession>A0A4Y7RGV8</accession>
<comment type="caution">
    <text evidence="2">The sequence shown here is derived from an EMBL/GenBank/DDBJ whole genome shotgun (WGS) entry which is preliminary data.</text>
</comment>
<dbReference type="PROSITE" id="PS51186">
    <property type="entry name" value="GNAT"/>
    <property type="match status" value="1"/>
</dbReference>
<organism evidence="2 3">
    <name type="scientific">Pelotomaculum schinkii</name>
    <dbReference type="NCBI Taxonomy" id="78350"/>
    <lineage>
        <taxon>Bacteria</taxon>
        <taxon>Bacillati</taxon>
        <taxon>Bacillota</taxon>
        <taxon>Clostridia</taxon>
        <taxon>Eubacteriales</taxon>
        <taxon>Desulfotomaculaceae</taxon>
        <taxon>Pelotomaculum</taxon>
    </lineage>
</organism>
<dbReference type="InterPro" id="IPR016181">
    <property type="entry name" value="Acyl_CoA_acyltransferase"/>
</dbReference>
<protein>
    <submittedName>
        <fullName evidence="2">FR47-like protein</fullName>
    </submittedName>
</protein>
<dbReference type="AlphaFoldDB" id="A0A4Y7RGV8"/>
<dbReference type="Pfam" id="PF00583">
    <property type="entry name" value="Acetyltransf_1"/>
    <property type="match status" value="1"/>
</dbReference>
<feature type="domain" description="N-acetyltransferase" evidence="1">
    <location>
        <begin position="23"/>
        <end position="176"/>
    </location>
</feature>
<name>A0A4Y7RGV8_9FIRM</name>
<sequence length="181" mass="20729">MNAAAEGREINRCASGGEETVRVTLRPACPADEPFLFRLFAGGRPDLEWITYLSEEQKTELYRRQFRCEQEQFKKNYPDAQFCIVLLEGEPVGRLYVHRGKEEFRGLAITLLPEFRNMGIGSELINGMLRDASKAGKPVRIHVAWYNYAARALYERLGFRVVEDGGAYCEMQCEPEVKNEP</sequence>
<evidence type="ECO:0000313" key="2">
    <source>
        <dbReference type="EMBL" id="TEB08245.1"/>
    </source>
</evidence>
<dbReference type="RefSeq" id="WP_190239926.1">
    <property type="nucleotide sequence ID" value="NZ_QFGA01000001.1"/>
</dbReference>
<dbReference type="SUPFAM" id="SSF55729">
    <property type="entry name" value="Acyl-CoA N-acyltransferases (Nat)"/>
    <property type="match status" value="1"/>
</dbReference>
<dbReference type="EMBL" id="QFGA01000001">
    <property type="protein sequence ID" value="TEB08245.1"/>
    <property type="molecule type" value="Genomic_DNA"/>
</dbReference>